<gene>
    <name evidence="3" type="ORF">DFA_00818</name>
</gene>
<accession>F4PTX0</accession>
<feature type="chain" id="PRO_5003319593" evidence="2">
    <location>
        <begin position="21"/>
        <end position="772"/>
    </location>
</feature>
<dbReference type="InterPro" id="IPR007312">
    <property type="entry name" value="Phosphoesterase"/>
</dbReference>
<keyword evidence="1" id="KW-0378">Hydrolase</keyword>
<dbReference type="GO" id="GO:0042578">
    <property type="term" value="F:phosphoric ester hydrolase activity"/>
    <property type="evidence" value="ECO:0007669"/>
    <property type="project" value="UniProtKB-ARBA"/>
</dbReference>
<proteinExistence type="predicted"/>
<dbReference type="OrthoDB" id="15024at2759"/>
<dbReference type="EMBL" id="GL883010">
    <property type="protein sequence ID" value="EGG20949.1"/>
    <property type="molecule type" value="Genomic_DNA"/>
</dbReference>
<dbReference type="GeneID" id="14874037"/>
<sequence>MKYLILLSIIVVLLLSVTDARDSSHSSSSGSKSKTKVKVHEVEKLVENQLRVATTCNCTDNGLYCGSAVPSSVGGMCGGLLANGLYSCVTRGQAPLLKETCTNGCQINPDGILDTCVAQDKSCVCPDNADHCGSTLKASNNDCFYLADDALYQCQAGYYPIHRWQCPNGCKINGAKLNDTCDRGESNVVGLTKVKHIIIFMQENRAFDHYFGTMKGVCGYNDPSPLKTSVGNSIFYQPDPNSPDSKNGQTYTLPFEITGPKAGCTLGGSNTWGPNHDGWNNGTMDNWPLGNTPASMGYLTRKQLPFYFELADQFTILDQYFSTVMTSTNPNRLVLWTGSIDARHETSPGPVIDNTETVPFTWLTYPEVLEKAGITWRVYQGVDNFDDNALEWFKQFQNLSKDDPMYINGVSNWGIEAFLKDALDGNLPQVTWVVGPQELSEHPDNGPMAGQWLSQQIIQAVVNSSHWEETVLIMDYDEPGGFFDHFAPPVAPFGTLDEWVNLNGTVAPVGSGLRVPSFMISPWSTGGHVYSEPTDHTSVIMFVEQWAIANGFEPEDVMHPLISTYRRNFFSDYTRSLDFSWANSSVPDLPAIPVPSRNVNGTWDPTQECEGIPGAFPVVPYGNQTYPPVETGFRPVRGSNPGQGRIYVFEMKSQTGWAIEALSSQIFMSQMPPTLNQQSQYFLQVPSTSKQGYDIMTYPKQLMYQMCLTGKGVLVDCTQGSHNTWYIIDQTNGQGSVLYNIQNQKYLTYTLRNGFDLVAQPQVSFNIFSVTV</sequence>
<reference evidence="4" key="1">
    <citation type="journal article" date="2011" name="Genome Res.">
        <title>Phylogeny-wide analysis of social amoeba genomes highlights ancient origins for complex intercellular communication.</title>
        <authorList>
            <person name="Heidel A.J."/>
            <person name="Lawal H.M."/>
            <person name="Felder M."/>
            <person name="Schilde C."/>
            <person name="Helps N.R."/>
            <person name="Tunggal B."/>
            <person name="Rivero F."/>
            <person name="John U."/>
            <person name="Schleicher M."/>
            <person name="Eichinger L."/>
            <person name="Platzer M."/>
            <person name="Noegel A.A."/>
            <person name="Schaap P."/>
            <person name="Gloeckner G."/>
        </authorList>
    </citation>
    <scope>NUCLEOTIDE SEQUENCE [LARGE SCALE GENOMIC DNA]</scope>
    <source>
        <strain evidence="4">SH3</strain>
    </source>
</reference>
<dbReference type="CDD" id="cd16014">
    <property type="entry name" value="PLC"/>
    <property type="match status" value="1"/>
</dbReference>
<dbReference type="OMA" id="LKPWHIN"/>
<evidence type="ECO:0000256" key="1">
    <source>
        <dbReference type="ARBA" id="ARBA00022801"/>
    </source>
</evidence>
<dbReference type="PANTHER" id="PTHR31956:SF1">
    <property type="entry name" value="NON-SPECIFIC PHOSPHOLIPASE C1"/>
    <property type="match status" value="1"/>
</dbReference>
<dbReference type="InterPro" id="IPR017850">
    <property type="entry name" value="Alkaline_phosphatase_core_sf"/>
</dbReference>
<protein>
    <submittedName>
        <fullName evidence="3">Non-hemolytic phospholipase C</fullName>
    </submittedName>
</protein>
<feature type="signal peptide" evidence="2">
    <location>
        <begin position="1"/>
        <end position="20"/>
    </location>
</feature>
<dbReference type="PANTHER" id="PTHR31956">
    <property type="entry name" value="NON-SPECIFIC PHOSPHOLIPASE C4-RELATED"/>
    <property type="match status" value="1"/>
</dbReference>
<evidence type="ECO:0000313" key="3">
    <source>
        <dbReference type="EMBL" id="EGG20949.1"/>
    </source>
</evidence>
<dbReference type="KEGG" id="dfa:DFA_00818"/>
<organism evidence="3 4">
    <name type="scientific">Cavenderia fasciculata</name>
    <name type="common">Slime mold</name>
    <name type="synonym">Dictyostelium fasciculatum</name>
    <dbReference type="NCBI Taxonomy" id="261658"/>
    <lineage>
        <taxon>Eukaryota</taxon>
        <taxon>Amoebozoa</taxon>
        <taxon>Evosea</taxon>
        <taxon>Eumycetozoa</taxon>
        <taxon>Dictyostelia</taxon>
        <taxon>Acytosteliales</taxon>
        <taxon>Cavenderiaceae</taxon>
        <taxon>Cavenderia</taxon>
    </lineage>
</organism>
<dbReference type="RefSeq" id="XP_004358799.1">
    <property type="nucleotide sequence ID" value="XM_004358742.1"/>
</dbReference>
<dbReference type="AlphaFoldDB" id="F4PTX0"/>
<name>F4PTX0_CACFS</name>
<dbReference type="Gene3D" id="3.40.720.10">
    <property type="entry name" value="Alkaline Phosphatase, subunit A"/>
    <property type="match status" value="2"/>
</dbReference>
<keyword evidence="2" id="KW-0732">Signal</keyword>
<dbReference type="Pfam" id="PF04185">
    <property type="entry name" value="Phosphoesterase"/>
    <property type="match status" value="1"/>
</dbReference>
<evidence type="ECO:0000256" key="2">
    <source>
        <dbReference type="SAM" id="SignalP"/>
    </source>
</evidence>
<dbReference type="Proteomes" id="UP000007797">
    <property type="component" value="Unassembled WGS sequence"/>
</dbReference>
<keyword evidence="4" id="KW-1185">Reference proteome</keyword>
<evidence type="ECO:0000313" key="4">
    <source>
        <dbReference type="Proteomes" id="UP000007797"/>
    </source>
</evidence>
<dbReference type="STRING" id="1054147.F4PTX0"/>